<evidence type="ECO:0000256" key="1">
    <source>
        <dbReference type="SAM" id="MobiDB-lite"/>
    </source>
</evidence>
<name>M3ARA4_PSEFD</name>
<feature type="region of interest" description="Disordered" evidence="1">
    <location>
        <begin position="59"/>
        <end position="79"/>
    </location>
</feature>
<dbReference type="RefSeq" id="XP_007929059.1">
    <property type="nucleotide sequence ID" value="XM_007930868.1"/>
</dbReference>
<gene>
    <name evidence="2" type="ORF">MYCFIDRAFT_208433</name>
</gene>
<reference evidence="2 3" key="1">
    <citation type="journal article" date="2012" name="PLoS Pathog.">
        <title>Diverse lifestyles and strategies of plant pathogenesis encoded in the genomes of eighteen Dothideomycetes fungi.</title>
        <authorList>
            <person name="Ohm R.A."/>
            <person name="Feau N."/>
            <person name="Henrissat B."/>
            <person name="Schoch C.L."/>
            <person name="Horwitz B.A."/>
            <person name="Barry K.W."/>
            <person name="Condon B.J."/>
            <person name="Copeland A.C."/>
            <person name="Dhillon B."/>
            <person name="Glaser F."/>
            <person name="Hesse C.N."/>
            <person name="Kosti I."/>
            <person name="LaButti K."/>
            <person name="Lindquist E.A."/>
            <person name="Lucas S."/>
            <person name="Salamov A.A."/>
            <person name="Bradshaw R.E."/>
            <person name="Ciuffetti L."/>
            <person name="Hamelin R.C."/>
            <person name="Kema G.H.J."/>
            <person name="Lawrence C."/>
            <person name="Scott J.A."/>
            <person name="Spatafora J.W."/>
            <person name="Turgeon B.G."/>
            <person name="de Wit P.J.G.M."/>
            <person name="Zhong S."/>
            <person name="Goodwin S.B."/>
            <person name="Grigoriev I.V."/>
        </authorList>
    </citation>
    <scope>NUCLEOTIDE SEQUENCE [LARGE SCALE GENOMIC DNA]</scope>
    <source>
        <strain evidence="2 3">CIRAD86</strain>
    </source>
</reference>
<dbReference type="KEGG" id="pfj:MYCFIDRAFT_208433"/>
<dbReference type="AlphaFoldDB" id="M3ARA4"/>
<sequence>MSLRRPEDLFMPARDAIPETLKAVRKYIERVRESGLRRRISHFSSSALPARYKEIDRRIAPRSLPHPTSTNAKSFQSASCRHNEPYHAHQQLTATARRFASPNLPDFHFTEVEESATMGHLDQEPSDKLIRLGSAVLARNGLDAASAGEGDLGMSEILDMCWGLPQAP</sequence>
<protein>
    <submittedName>
        <fullName evidence="2">Uncharacterized protein</fullName>
    </submittedName>
</protein>
<dbReference type="HOGENOM" id="CLU_1587237_0_0_1"/>
<evidence type="ECO:0000313" key="3">
    <source>
        <dbReference type="Proteomes" id="UP000016932"/>
    </source>
</evidence>
<accession>M3ARA4</accession>
<feature type="compositionally biased region" description="Polar residues" evidence="1">
    <location>
        <begin position="66"/>
        <end position="79"/>
    </location>
</feature>
<evidence type="ECO:0000313" key="2">
    <source>
        <dbReference type="EMBL" id="EME79967.1"/>
    </source>
</evidence>
<proteinExistence type="predicted"/>
<keyword evidence="3" id="KW-1185">Reference proteome</keyword>
<dbReference type="GeneID" id="19336674"/>
<organism evidence="2 3">
    <name type="scientific">Pseudocercospora fijiensis (strain CIRAD86)</name>
    <name type="common">Black leaf streak disease fungus</name>
    <name type="synonym">Mycosphaerella fijiensis</name>
    <dbReference type="NCBI Taxonomy" id="383855"/>
    <lineage>
        <taxon>Eukaryota</taxon>
        <taxon>Fungi</taxon>
        <taxon>Dikarya</taxon>
        <taxon>Ascomycota</taxon>
        <taxon>Pezizomycotina</taxon>
        <taxon>Dothideomycetes</taxon>
        <taxon>Dothideomycetidae</taxon>
        <taxon>Mycosphaerellales</taxon>
        <taxon>Mycosphaerellaceae</taxon>
        <taxon>Pseudocercospora</taxon>
    </lineage>
</organism>
<dbReference type="VEuPathDB" id="FungiDB:MYCFIDRAFT_208433"/>
<dbReference type="EMBL" id="KB446561">
    <property type="protein sequence ID" value="EME79967.1"/>
    <property type="molecule type" value="Genomic_DNA"/>
</dbReference>
<dbReference type="Proteomes" id="UP000016932">
    <property type="component" value="Unassembled WGS sequence"/>
</dbReference>